<dbReference type="RefSeq" id="WP_209810846.1">
    <property type="nucleotide sequence ID" value="NZ_JAGGKT010000008.1"/>
</dbReference>
<comment type="caution">
    <text evidence="2">The sequence shown here is derived from an EMBL/GenBank/DDBJ whole genome shotgun (WGS) entry which is preliminary data.</text>
</comment>
<gene>
    <name evidence="2" type="ORF">J2Z37_002818</name>
</gene>
<feature type="domain" description="Calcineurin-like phosphoesterase" evidence="1">
    <location>
        <begin position="135"/>
        <end position="328"/>
    </location>
</feature>
<dbReference type="EMBL" id="JAGGKT010000008">
    <property type="protein sequence ID" value="MBP1932807.1"/>
    <property type="molecule type" value="Genomic_DNA"/>
</dbReference>
<dbReference type="Pfam" id="PF00149">
    <property type="entry name" value="Metallophos"/>
    <property type="match status" value="1"/>
</dbReference>
<dbReference type="InterPro" id="IPR029052">
    <property type="entry name" value="Metallo-depent_PP-like"/>
</dbReference>
<name>A0ABS4GRA5_9BACL</name>
<proteinExistence type="predicted"/>
<dbReference type="Proteomes" id="UP001519343">
    <property type="component" value="Unassembled WGS sequence"/>
</dbReference>
<dbReference type="Gene3D" id="3.60.21.10">
    <property type="match status" value="1"/>
</dbReference>
<reference evidence="2 3" key="1">
    <citation type="submission" date="2021-03" db="EMBL/GenBank/DDBJ databases">
        <title>Genomic Encyclopedia of Type Strains, Phase IV (KMG-IV): sequencing the most valuable type-strain genomes for metagenomic binning, comparative biology and taxonomic classification.</title>
        <authorList>
            <person name="Goeker M."/>
        </authorList>
    </citation>
    <scope>NUCLEOTIDE SEQUENCE [LARGE SCALE GENOMIC DNA]</scope>
    <source>
        <strain evidence="2 3">DSM 24738</strain>
    </source>
</reference>
<dbReference type="InterPro" id="IPR051918">
    <property type="entry name" value="STPP_CPPED1"/>
</dbReference>
<dbReference type="PANTHER" id="PTHR43143:SF1">
    <property type="entry name" value="SERINE_THREONINE-PROTEIN PHOSPHATASE CPPED1"/>
    <property type="match status" value="1"/>
</dbReference>
<evidence type="ECO:0000313" key="2">
    <source>
        <dbReference type="EMBL" id="MBP1932807.1"/>
    </source>
</evidence>
<accession>A0ABS4GRA5</accession>
<keyword evidence="3" id="KW-1185">Reference proteome</keyword>
<dbReference type="InterPro" id="IPR004843">
    <property type="entry name" value="Calcineurin-like_PHP"/>
</dbReference>
<evidence type="ECO:0000313" key="3">
    <source>
        <dbReference type="Proteomes" id="UP001519343"/>
    </source>
</evidence>
<organism evidence="2 3">
    <name type="scientific">Ammoniphilus resinae</name>
    <dbReference type="NCBI Taxonomy" id="861532"/>
    <lineage>
        <taxon>Bacteria</taxon>
        <taxon>Bacillati</taxon>
        <taxon>Bacillota</taxon>
        <taxon>Bacilli</taxon>
        <taxon>Bacillales</taxon>
        <taxon>Paenibacillaceae</taxon>
        <taxon>Aneurinibacillus group</taxon>
        <taxon>Ammoniphilus</taxon>
    </lineage>
</organism>
<sequence length="429" mass="48858">MTYPTFRNPILSLWQSAISKAGKNGAFSKSDIYRMNHFVQVANAFLEGRMVPFIDYNRNVIDECTKIVAALAKAEIQGDRERYQELMNRFKMSTCDPGWHEALKTYLAFKKDRGVIPYVRYKQLNDFVMDIPANIKIAFLADWGTGTKVAEWSLKAVKMHHPDLIIHLGDIYYSGTMDEVQDYFLAPIKKIAGSTPVYTLAGNHEMYSGGKGYYWLLQQLNQPASYFCLRNNYWQILGLDTGLHSSNPFLSASNVTYLDQAEERWHLHKFSTAGSRKTILLSHHPLFSSLGVGKDGQGQTIAYNPFLRETFRSVMDQVSLWLWGHEHNQILFDPYINLKKGRCIGSGAIPMMVDQKPFITSPHLNLQGKKEPPVMNLNKAKLSINQDGFLYNSYAILSLTGDQAQISYYEVNSIQKGDSRLIFSESVEK</sequence>
<dbReference type="SUPFAM" id="SSF56300">
    <property type="entry name" value="Metallo-dependent phosphatases"/>
    <property type="match status" value="1"/>
</dbReference>
<evidence type="ECO:0000259" key="1">
    <source>
        <dbReference type="Pfam" id="PF00149"/>
    </source>
</evidence>
<protein>
    <recommendedName>
        <fullName evidence="1">Calcineurin-like phosphoesterase domain-containing protein</fullName>
    </recommendedName>
</protein>
<dbReference type="PANTHER" id="PTHR43143">
    <property type="entry name" value="METALLOPHOSPHOESTERASE, CALCINEURIN SUPERFAMILY"/>
    <property type="match status" value="1"/>
</dbReference>